<dbReference type="KEGG" id="cbab:SMCB_0768"/>
<evidence type="ECO:0000313" key="2">
    <source>
        <dbReference type="EMBL" id="BAO82996.1"/>
    </source>
</evidence>
<dbReference type="HOGENOM" id="CLU_033975_0_0_4"/>
<dbReference type="PANTHER" id="PTHR48207:SF3">
    <property type="entry name" value="SUCCINATE--HYDROXYMETHYLGLUTARATE COA-TRANSFERASE"/>
    <property type="match status" value="1"/>
</dbReference>
<dbReference type="STRING" id="1458426.SMCB_0768"/>
<dbReference type="InterPro" id="IPR003673">
    <property type="entry name" value="CoA-Trfase_fam_III"/>
</dbReference>
<proteinExistence type="predicted"/>
<dbReference type="EMBL" id="AP014569">
    <property type="protein sequence ID" value="BAO82996.1"/>
    <property type="molecule type" value="Genomic_DNA"/>
</dbReference>
<dbReference type="Gene3D" id="3.30.1540.10">
    <property type="entry name" value="formyl-coa transferase, domain 3"/>
    <property type="match status" value="1"/>
</dbReference>
<evidence type="ECO:0000256" key="1">
    <source>
        <dbReference type="ARBA" id="ARBA00022679"/>
    </source>
</evidence>
<dbReference type="Gene3D" id="3.40.50.10540">
    <property type="entry name" value="Crotonobetainyl-coa:carnitine coa-transferase, domain 1"/>
    <property type="match status" value="1"/>
</dbReference>
<accession>A0A060NKJ7</accession>
<dbReference type="PANTHER" id="PTHR48207">
    <property type="entry name" value="SUCCINATE--HYDROXYMETHYLGLUTARATE COA-TRANSFERASE"/>
    <property type="match status" value="1"/>
</dbReference>
<protein>
    <submittedName>
        <fullName evidence="2">Predicted acyl-CoA transferase/carnitine dehydratase</fullName>
    </submittedName>
</protein>
<keyword evidence="3" id="KW-1185">Reference proteome</keyword>
<reference evidence="2 3" key="1">
    <citation type="journal article" date="2014" name="Nat. Commun.">
        <title>Physiological and genomic features of highly alkaliphilic hydrogen-utilizing Betaproteobacteria from a continental serpentinizing site.</title>
        <authorList>
            <person name="Suzuki S."/>
            <person name="Kuenen J.G."/>
            <person name="Schipper K."/>
            <person name="van der Velde S."/>
            <person name="Ishii S."/>
            <person name="Wu A."/>
            <person name="Sorokin D.Y."/>
            <person name="Tenney A."/>
            <person name="Meng X.Y."/>
            <person name="Morrill P.L."/>
            <person name="Kamagata Y."/>
            <person name="Muyzer G."/>
            <person name="Nealson K.H."/>
        </authorList>
    </citation>
    <scope>NUCLEOTIDE SEQUENCE [LARGE SCALE GENOMIC DNA]</scope>
    <source>
        <strain evidence="2 3">B1</strain>
    </source>
</reference>
<dbReference type="Proteomes" id="UP000066014">
    <property type="component" value="Chromosome"/>
</dbReference>
<dbReference type="Pfam" id="PF02515">
    <property type="entry name" value="CoA_transf_3"/>
    <property type="match status" value="1"/>
</dbReference>
<dbReference type="InterPro" id="IPR023606">
    <property type="entry name" value="CoA-Trfase_III_dom_1_sf"/>
</dbReference>
<keyword evidence="1 2" id="KW-0808">Transferase</keyword>
<dbReference type="InterPro" id="IPR050483">
    <property type="entry name" value="CoA-transferase_III_domain"/>
</dbReference>
<organism evidence="2 3">
    <name type="scientific">Serpentinimonas maccroryi</name>
    <dbReference type="NCBI Taxonomy" id="1458426"/>
    <lineage>
        <taxon>Bacteria</taxon>
        <taxon>Pseudomonadati</taxon>
        <taxon>Pseudomonadota</taxon>
        <taxon>Betaproteobacteria</taxon>
        <taxon>Burkholderiales</taxon>
        <taxon>Comamonadaceae</taxon>
        <taxon>Serpentinimonas</taxon>
    </lineage>
</organism>
<sequence length="402" mass="42776">MPPAPFSASPAAAPPRPLEGVRVLDLSRVLAGPWAAQILADYGADVIKVERPGCGDDTRAWGPPWWGEGEQRLSAYFVCANRGKRSVAIDLTQPEGIEQVRQLAREADVLIENYKVGQLARYGLDAPNLQALNPRLIYCSITGYGQTGPLSPRAGYDFAIQAEGGLMSITGNPDGEPQKVGVAVSDLLTGVYACSAILAALHERGRTGRGRVIDAALFDVQVAMLANQASNQLIGATRPSRMGNAHPNIVPYQVFATRDGHLVLAVGNDAQFSRLCEAIGQPLLARDLRFGTNPARVQHRQELIELIGPVLRQRDTADWRALLDALGIPCAPILDVAQVLEHPQVAARGLIIPAQAAPEDGAPGTPPALAHPILLDGQRPCAALPPPTLGPAHTHWQPLPGT</sequence>
<dbReference type="AlphaFoldDB" id="A0A060NKJ7"/>
<dbReference type="InterPro" id="IPR044855">
    <property type="entry name" value="CoA-Trfase_III_dom3_sf"/>
</dbReference>
<dbReference type="OrthoDB" id="5294844at2"/>
<gene>
    <name evidence="2" type="primary">caiB</name>
    <name evidence="2" type="ORF">SMCB_0768</name>
</gene>
<evidence type="ECO:0000313" key="3">
    <source>
        <dbReference type="Proteomes" id="UP000066014"/>
    </source>
</evidence>
<dbReference type="GO" id="GO:0008410">
    <property type="term" value="F:CoA-transferase activity"/>
    <property type="evidence" value="ECO:0007669"/>
    <property type="project" value="TreeGrafter"/>
</dbReference>
<name>A0A060NKJ7_9BURK</name>
<dbReference type="SUPFAM" id="SSF89796">
    <property type="entry name" value="CoA-transferase family III (CaiB/BaiF)"/>
    <property type="match status" value="1"/>
</dbReference>
<dbReference type="RefSeq" id="WP_045535190.1">
    <property type="nucleotide sequence ID" value="NZ_AP014569.1"/>
</dbReference>